<feature type="region of interest" description="Disordered" evidence="1">
    <location>
        <begin position="173"/>
        <end position="205"/>
    </location>
</feature>
<reference evidence="4" key="1">
    <citation type="journal article" date="2020" name="BMC">
        <title>Leishmania infection induces a limited differential gene expression in the sand fly midgut.</title>
        <authorList>
            <person name="Coutinho-Abreu I.V."/>
            <person name="Serafim T.D."/>
            <person name="Meneses C."/>
            <person name="Kamhawi S."/>
            <person name="Oliveira F."/>
            <person name="Valenzuela J.G."/>
        </authorList>
    </citation>
    <scope>NUCLEOTIDE SEQUENCE</scope>
    <source>
        <strain evidence="4">Jacobina</strain>
        <tissue evidence="4">Midgut</tissue>
    </source>
</reference>
<evidence type="ECO:0000313" key="4">
    <source>
        <dbReference type="EMBL" id="MBC1178702.1"/>
    </source>
</evidence>
<feature type="chain" id="PRO_5028916651" evidence="3">
    <location>
        <begin position="23"/>
        <end position="842"/>
    </location>
</feature>
<keyword evidence="2" id="KW-0472">Membrane</keyword>
<organism evidence="4">
    <name type="scientific">Lutzomyia longipalpis</name>
    <name type="common">Sand fly</name>
    <dbReference type="NCBI Taxonomy" id="7200"/>
    <lineage>
        <taxon>Eukaryota</taxon>
        <taxon>Metazoa</taxon>
        <taxon>Ecdysozoa</taxon>
        <taxon>Arthropoda</taxon>
        <taxon>Hexapoda</taxon>
        <taxon>Insecta</taxon>
        <taxon>Pterygota</taxon>
        <taxon>Neoptera</taxon>
        <taxon>Endopterygota</taxon>
        <taxon>Diptera</taxon>
        <taxon>Nematocera</taxon>
        <taxon>Psychodoidea</taxon>
        <taxon>Psychodidae</taxon>
        <taxon>Lutzomyia</taxon>
        <taxon>Lutzomyia</taxon>
    </lineage>
</organism>
<keyword evidence="3" id="KW-0732">Signal</keyword>
<accession>A0A7G3AXU3</accession>
<dbReference type="VEuPathDB" id="VectorBase:LLONM1_010652"/>
<feature type="compositionally biased region" description="Acidic residues" evidence="1">
    <location>
        <begin position="178"/>
        <end position="203"/>
    </location>
</feature>
<feature type="transmembrane region" description="Helical" evidence="2">
    <location>
        <begin position="820"/>
        <end position="838"/>
    </location>
</feature>
<protein>
    <submittedName>
        <fullName evidence="4">Uncharacterized protein</fullName>
    </submittedName>
</protein>
<keyword evidence="2" id="KW-1133">Transmembrane helix</keyword>
<dbReference type="AlphaFoldDB" id="A0A7G3AXU3"/>
<proteinExistence type="predicted"/>
<name>A0A7G3AXU3_LUTLO</name>
<sequence>MVGRLILLVSLTALLRCGDVHAQENAQTRISAALEECYRDPEVFNRENRLPHTPEMLIELIRKVEDSPDWRQDIRQLALSLVHRFRQDGIELAPGVAVTDSVLPFSPSGFQFTKHRIILQRLIPGNAVQFPNETLTVTERCALHFMLSTSVDTAVRGDENIRCNQLSQYRSRVPRDVEGEEVEEEAPENVADEEPEPSEDEESDPRILDTEIEEQVEVTNVNPAISQCPVENGVLLSQWGAISAGPVITGVAAGLSPQTVTTRELLALSREAGRSQRQQQNFNVDNRWASTLCGDLSEVALRQGPAAGREIAVGAPGTFNSTVIPRWYFLRQREHFEMTDAEIRGGLDGLILATNVVEFRNRFNAIKLSQVLDMYYSHRGVFERRFRACNRNTLFPEVAPVAQLQAQTTAFSSVLDRDMQLRVTLAPTAIQAFSNAAVESLSTYIPQSMNDPSCAITQNRLNDENIWRTSADLYIFVDTAWPFREINGPIAHLLHNLDVNRFGTSYTLLNAVDGSIIVNKTHQLSDLYSQWNLTVHQNHPQGVEFPRLLPSLQTFMANQLDHERQAGIVGGRSKIVLIIPNMAGISGADSDFADERLRAMREVFPDMELFFLSGGTATRWNRFVRNPRIHIHPLRVMGQGGAEDNTIPAQMRDLISRIQETPRRIINHRCGAIWQSQDEGVDSQNDYVEPEGIIFYRVSPNYFFRPGDRRRVVRIQGQGYSPLTVCMSRTEQNPRANATNQVGDVRCTRISQNSFEEDVSNYCADHSYIHHCPPLFISVEGPSLAGSDQIQIRCTDDLCRFPDSSRFAIQTENLACFSGSGIKMTFLFILVSPLFLLLSRFL</sequence>
<evidence type="ECO:0000256" key="3">
    <source>
        <dbReference type="SAM" id="SignalP"/>
    </source>
</evidence>
<keyword evidence="2" id="KW-0812">Transmembrane</keyword>
<dbReference type="EMBL" id="GITU01009999">
    <property type="protein sequence ID" value="MBC1178702.1"/>
    <property type="molecule type" value="Transcribed_RNA"/>
</dbReference>
<evidence type="ECO:0000256" key="2">
    <source>
        <dbReference type="SAM" id="Phobius"/>
    </source>
</evidence>
<feature type="signal peptide" evidence="3">
    <location>
        <begin position="1"/>
        <end position="22"/>
    </location>
</feature>
<evidence type="ECO:0000256" key="1">
    <source>
        <dbReference type="SAM" id="MobiDB-lite"/>
    </source>
</evidence>